<dbReference type="Proteomes" id="UP000789595">
    <property type="component" value="Unassembled WGS sequence"/>
</dbReference>
<dbReference type="PANTHER" id="PTHR43881:SF1">
    <property type="entry name" value="GAMMA-GLUTAMYLTRANSPEPTIDASE (AFU_ORTHOLOGUE AFUA_4G13580)"/>
    <property type="match status" value="1"/>
</dbReference>
<dbReference type="OrthoDB" id="2015213at2759"/>
<evidence type="ECO:0000313" key="3">
    <source>
        <dbReference type="Proteomes" id="UP000789595"/>
    </source>
</evidence>
<comment type="caution">
    <text evidence="2">The sequence shown here is derived from an EMBL/GenBank/DDBJ whole genome shotgun (WGS) entry which is preliminary data.</text>
</comment>
<dbReference type="AlphaFoldDB" id="A0A8J2WX23"/>
<dbReference type="InterPro" id="IPR043137">
    <property type="entry name" value="GGT_ssub_C"/>
</dbReference>
<dbReference type="PANTHER" id="PTHR43881">
    <property type="entry name" value="GAMMA-GLUTAMYLTRANSPEPTIDASE (AFU_ORTHOLOGUE AFUA_4G13580)"/>
    <property type="match status" value="1"/>
</dbReference>
<dbReference type="InterPro" id="IPR029055">
    <property type="entry name" value="Ntn_hydrolases_N"/>
</dbReference>
<evidence type="ECO:0000313" key="2">
    <source>
        <dbReference type="EMBL" id="CAH0369295.1"/>
    </source>
</evidence>
<name>A0A8J2WX23_9STRA</name>
<organism evidence="2 3">
    <name type="scientific">Pelagomonas calceolata</name>
    <dbReference type="NCBI Taxonomy" id="35677"/>
    <lineage>
        <taxon>Eukaryota</taxon>
        <taxon>Sar</taxon>
        <taxon>Stramenopiles</taxon>
        <taxon>Ochrophyta</taxon>
        <taxon>Pelagophyceae</taxon>
        <taxon>Pelagomonadales</taxon>
        <taxon>Pelagomonadaceae</taxon>
        <taxon>Pelagomonas</taxon>
    </lineage>
</organism>
<dbReference type="Gene3D" id="3.60.20.40">
    <property type="match status" value="1"/>
</dbReference>
<feature type="region of interest" description="Disordered" evidence="1">
    <location>
        <begin position="89"/>
        <end position="108"/>
    </location>
</feature>
<dbReference type="SUPFAM" id="SSF56235">
    <property type="entry name" value="N-terminal nucleophile aminohydrolases (Ntn hydrolases)"/>
    <property type="match status" value="1"/>
</dbReference>
<keyword evidence="3" id="KW-1185">Reference proteome</keyword>
<evidence type="ECO:0000256" key="1">
    <source>
        <dbReference type="SAM" id="MobiDB-lite"/>
    </source>
</evidence>
<protein>
    <recommendedName>
        <fullName evidence="4">Gamma-glutamyltransferase</fullName>
    </recommendedName>
</protein>
<accession>A0A8J2WX23</accession>
<reference evidence="2" key="1">
    <citation type="submission" date="2021-11" db="EMBL/GenBank/DDBJ databases">
        <authorList>
            <consortium name="Genoscope - CEA"/>
            <person name="William W."/>
        </authorList>
    </citation>
    <scope>NUCLEOTIDE SEQUENCE</scope>
</reference>
<dbReference type="Pfam" id="PF01019">
    <property type="entry name" value="G_glu_transpept"/>
    <property type="match status" value="1"/>
</dbReference>
<dbReference type="PRINTS" id="PR01210">
    <property type="entry name" value="GGTRANSPTASE"/>
</dbReference>
<dbReference type="InterPro" id="IPR052896">
    <property type="entry name" value="GGT-like_enzyme"/>
</dbReference>
<sequence length="566" mass="58643">MAAIAEATEPLQFASRRSPMLCTHGVCCTSQPLASEAGLRILKAGGNAADAAVAAVAALNVTEACMCGLGGDAFCLYYDAATKTVRGLNGSGRAPQALTPERARAAAGDGANRLPADSVHCVTVPGAAASWADCVSDFGRLPLADVLAPAIEMSEEGVPIHVVAAQLWSDNAHQLLRWGGLEGNPGAASLLVDGRPPRHGEVLRNPELAATLRTLASKGAEGFYKGPVAEAIVKCVRAKGGVLSLEDLAAHATERVEPLSTTFRGKTVHELPPNGSGLVALMALATLEQLPPSSGRPEDVLRQVEALRMAFAKGLADIGDGTPASADAHLSEARAVSAALENLGTDTTYLCCVDAAGNACSFICSNFEAFGSGLVPEGCGFSLQNRGRNFVLQEGHPNCIGPGKRPYHTIIPGMVTDGGGGGEFYAAFGVMGGFMQPQGHVQVLSNLLDRGMDPQAALDAPRFCIAPASGDLQDKRPDMLQADRGSIVVHFEEGFPRDAVDFVELAGYQGYFGARGIAGHARKMFGRGQCIVARPDGSSKKRTRDGHGCVLWAGSDGRGDGCAAGY</sequence>
<dbReference type="Gene3D" id="1.10.246.230">
    <property type="match status" value="1"/>
</dbReference>
<gene>
    <name evidence="2" type="ORF">PECAL_2P24150</name>
</gene>
<dbReference type="EMBL" id="CAKKNE010000002">
    <property type="protein sequence ID" value="CAH0369295.1"/>
    <property type="molecule type" value="Genomic_DNA"/>
</dbReference>
<proteinExistence type="predicted"/>
<evidence type="ECO:0008006" key="4">
    <source>
        <dbReference type="Google" id="ProtNLM"/>
    </source>
</evidence>